<dbReference type="Pfam" id="PF02719">
    <property type="entry name" value="Polysacc_synt_2"/>
    <property type="match status" value="1"/>
</dbReference>
<sequence length="632" mass="69892">MKLFKKLTTLPRTIKQLIVLLIDSVVLVSILLVSFSLRLGYWYWPQSDLFLVIIGAPVIAIPIFIQFGLYHGIVRFLGLQALWSVIKAVSLYALIWGVVGFITAVEGIPRSVILINGLLAIMAIGGLRMLARWALSDVGTFLKNSKKNVIIYGAGAAGRQLSEALLQSKEYKPVAFIDDAKDLNKQYINGVKVYGTKHIELLIYKYSVNEILLALPSVSRQRRNEIINLLESYPVLVRILPGVSALAQGQVKVDDLRDVSIGELLGREPISPNQSLLEVNIKNKVVMITGAGGSIGSELCRQVISLGVSKLILFEQSELVLYTIDKELSDSAKVFPILGSVVDQDRVERVCKQFKVQTVYHAAAYKHVPMVEFNHTEGVMNNIFGTLNCAQAAINNKVETFVLISTDKAVRPTNTMGATKRCAEMVLQALSKCQSDTRFSIVRFGNVLDSSGSVIPLFKKQIKEGGPVTVTDKEIVRYFMTISEAVALVIQAGAMGSGGDVFVLDMGKSVRIYDLALKMIHLTGLELKDETNLNGDIEIKITGLRPGEKLFEELLIDDNALNTSHSMIMKAQENMLSWRELRLLLDDIKLAITSHDQNKLRLLLIQIVPGFKPQCGISDLLFNNQSLPVLKK</sequence>
<feature type="transmembrane region" description="Helical" evidence="2">
    <location>
        <begin position="20"/>
        <end position="43"/>
    </location>
</feature>
<dbReference type="KEGG" id="rma:Rmag_0886"/>
<dbReference type="InterPro" id="IPR051203">
    <property type="entry name" value="Polysaccharide_Synthase-Rel"/>
</dbReference>
<dbReference type="EMBL" id="CP000488">
    <property type="protein sequence ID" value="ABL02601.1"/>
    <property type="molecule type" value="Genomic_DNA"/>
</dbReference>
<dbReference type="CDD" id="cd05237">
    <property type="entry name" value="UDP_invert_4-6DH_SDR_e"/>
    <property type="match status" value="1"/>
</dbReference>
<evidence type="ECO:0000313" key="5">
    <source>
        <dbReference type="Proteomes" id="UP000002587"/>
    </source>
</evidence>
<dbReference type="Pfam" id="PF13727">
    <property type="entry name" value="CoA_binding_3"/>
    <property type="match status" value="1"/>
</dbReference>
<dbReference type="AlphaFoldDB" id="A1AXE4"/>
<keyword evidence="5" id="KW-1185">Reference proteome</keyword>
<dbReference type="eggNOG" id="COG1086">
    <property type="taxonomic scope" value="Bacteria"/>
</dbReference>
<evidence type="ECO:0000259" key="3">
    <source>
        <dbReference type="Pfam" id="PF02719"/>
    </source>
</evidence>
<evidence type="ECO:0000256" key="1">
    <source>
        <dbReference type="ARBA" id="ARBA00007430"/>
    </source>
</evidence>
<dbReference type="InterPro" id="IPR029063">
    <property type="entry name" value="SAM-dependent_MTases_sf"/>
</dbReference>
<dbReference type="OrthoDB" id="9803111at2"/>
<dbReference type="Gene3D" id="3.40.50.720">
    <property type="entry name" value="NAD(P)-binding Rossmann-like Domain"/>
    <property type="match status" value="2"/>
</dbReference>
<keyword evidence="2" id="KW-0812">Transmembrane</keyword>
<feature type="transmembrane region" description="Helical" evidence="2">
    <location>
        <begin position="111"/>
        <end position="131"/>
    </location>
</feature>
<organism evidence="4 5">
    <name type="scientific">Ruthia magnifica subsp. Calyptogena magnifica</name>
    <dbReference type="NCBI Taxonomy" id="413404"/>
    <lineage>
        <taxon>Bacteria</taxon>
        <taxon>Pseudomonadati</taxon>
        <taxon>Pseudomonadota</taxon>
        <taxon>Gammaproteobacteria</taxon>
        <taxon>Candidatus Pseudothioglobaceae</taxon>
        <taxon>Candidatus Ruthturnera</taxon>
    </lineage>
</organism>
<dbReference type="PANTHER" id="PTHR43318:SF1">
    <property type="entry name" value="POLYSACCHARIDE BIOSYNTHESIS PROTEIN EPSC-RELATED"/>
    <property type="match status" value="1"/>
</dbReference>
<comment type="similarity">
    <text evidence="1">Belongs to the polysaccharide synthase family.</text>
</comment>
<name>A1AXE4_RUTMC</name>
<protein>
    <submittedName>
        <fullName evidence="4">Polysaccharide biosynthesis protein CapD</fullName>
    </submittedName>
</protein>
<feature type="domain" description="Polysaccharide biosynthesis protein CapD-like" evidence="3">
    <location>
        <begin position="286"/>
        <end position="572"/>
    </location>
</feature>
<dbReference type="HOGENOM" id="CLU_013560_5_0_6"/>
<gene>
    <name evidence="4" type="ordered locus">Rmag_0886</name>
</gene>
<proteinExistence type="inferred from homology"/>
<reference evidence="4 5" key="1">
    <citation type="journal article" date="2007" name="Science">
        <title>The Calyptogena magnifica chemoautotrophic symbiont genome.</title>
        <authorList>
            <person name="Newton I.L.G."/>
            <person name="Woyke T."/>
            <person name="Auchtung T.A."/>
            <person name="Dilly G.F."/>
            <person name="Dutton R.J."/>
            <person name="Fisher M.C."/>
            <person name="Fontanez K.M."/>
            <person name="Lau E."/>
            <person name="Stewart F.J."/>
            <person name="Richardson P.M."/>
            <person name="Barry K.W."/>
            <person name="Saunders E."/>
            <person name="Detter J.C."/>
            <person name="Wu D."/>
            <person name="Eisen J.A."/>
            <person name="Cavanaugh C.M."/>
        </authorList>
    </citation>
    <scope>NUCLEOTIDE SEQUENCE [LARGE SCALE GENOMIC DNA]</scope>
    <source>
        <strain evidence="4 5">Cm</strain>
    </source>
</reference>
<dbReference type="SUPFAM" id="SSF51735">
    <property type="entry name" value="NAD(P)-binding Rossmann-fold domains"/>
    <property type="match status" value="1"/>
</dbReference>
<evidence type="ECO:0000313" key="4">
    <source>
        <dbReference type="EMBL" id="ABL02601.1"/>
    </source>
</evidence>
<feature type="transmembrane region" description="Helical" evidence="2">
    <location>
        <begin position="82"/>
        <end position="105"/>
    </location>
</feature>
<keyword evidence="2" id="KW-1133">Transmembrane helix</keyword>
<dbReference type="SUPFAM" id="SSF53335">
    <property type="entry name" value="S-adenosyl-L-methionine-dependent methyltransferases"/>
    <property type="match status" value="1"/>
</dbReference>
<keyword evidence="2" id="KW-0472">Membrane</keyword>
<feature type="transmembrane region" description="Helical" evidence="2">
    <location>
        <begin position="49"/>
        <end position="70"/>
    </location>
</feature>
<dbReference type="Proteomes" id="UP000002587">
    <property type="component" value="Chromosome"/>
</dbReference>
<dbReference type="InterPro" id="IPR036291">
    <property type="entry name" value="NAD(P)-bd_dom_sf"/>
</dbReference>
<evidence type="ECO:0000256" key="2">
    <source>
        <dbReference type="SAM" id="Phobius"/>
    </source>
</evidence>
<dbReference type="RefSeq" id="WP_011738226.1">
    <property type="nucleotide sequence ID" value="NC_008610.1"/>
</dbReference>
<dbReference type="PANTHER" id="PTHR43318">
    <property type="entry name" value="UDP-N-ACETYLGLUCOSAMINE 4,6-DEHYDRATASE"/>
    <property type="match status" value="1"/>
</dbReference>
<accession>A1AXE4</accession>
<dbReference type="InterPro" id="IPR003869">
    <property type="entry name" value="Polysac_CapD-like"/>
</dbReference>
<dbReference type="STRING" id="413404.Rmag_0886"/>